<accession>A0ABU6P461</accession>
<comment type="caution">
    <text evidence="1">The sequence shown here is derived from an EMBL/GenBank/DDBJ whole genome shotgun (WGS) entry which is preliminary data.</text>
</comment>
<protein>
    <submittedName>
        <fullName evidence="1">YaaL family protein</fullName>
    </submittedName>
</protein>
<proteinExistence type="predicted"/>
<dbReference type="RefSeq" id="WP_066235366.1">
    <property type="nucleotide sequence ID" value="NZ_JARTFQ010000013.1"/>
</dbReference>
<evidence type="ECO:0000313" key="2">
    <source>
        <dbReference type="Proteomes" id="UP001342826"/>
    </source>
</evidence>
<dbReference type="Proteomes" id="UP001342826">
    <property type="component" value="Unassembled WGS sequence"/>
</dbReference>
<keyword evidence="2" id="KW-1185">Reference proteome</keyword>
<organism evidence="1 2">
    <name type="scientific">Metabacillus fastidiosus</name>
    <dbReference type="NCBI Taxonomy" id="1458"/>
    <lineage>
        <taxon>Bacteria</taxon>
        <taxon>Bacillati</taxon>
        <taxon>Bacillota</taxon>
        <taxon>Bacilli</taxon>
        <taxon>Bacillales</taxon>
        <taxon>Bacillaceae</taxon>
        <taxon>Metabacillus</taxon>
    </lineage>
</organism>
<dbReference type="Pfam" id="PF10704">
    <property type="entry name" value="DUF2508"/>
    <property type="match status" value="1"/>
</dbReference>
<evidence type="ECO:0000313" key="1">
    <source>
        <dbReference type="EMBL" id="MED4404134.1"/>
    </source>
</evidence>
<dbReference type="GeneID" id="301143154"/>
<name>A0ABU6P461_9BACI</name>
<reference evidence="1 2" key="1">
    <citation type="submission" date="2023-03" db="EMBL/GenBank/DDBJ databases">
        <title>Bacillus Genome Sequencing.</title>
        <authorList>
            <person name="Dunlap C."/>
        </authorList>
    </citation>
    <scope>NUCLEOTIDE SEQUENCE [LARGE SCALE GENOMIC DNA]</scope>
    <source>
        <strain evidence="1 2">NRS-1717</strain>
    </source>
</reference>
<sequence length="72" mass="8891">MLFRRKGWLRNQYDQSLVEKLVVMKDEWSRQKQLIERSVEPSPEVLFELKLVEAKYLFLLREAKNRSIRIRR</sequence>
<dbReference type="InterPro" id="IPR019644">
    <property type="entry name" value="DUF2508"/>
</dbReference>
<gene>
    <name evidence="1" type="ORF">P9271_22890</name>
</gene>
<dbReference type="EMBL" id="JARTFS010000025">
    <property type="protein sequence ID" value="MED4404134.1"/>
    <property type="molecule type" value="Genomic_DNA"/>
</dbReference>